<dbReference type="InParanoid" id="A0A2P5HJA4"/>
<protein>
    <submittedName>
        <fullName evidence="2">Uncharacterized protein</fullName>
    </submittedName>
</protein>
<keyword evidence="1" id="KW-0732">Signal</keyword>
<reference evidence="2" key="1">
    <citation type="submission" date="2017-09" db="EMBL/GenBank/DDBJ databases">
        <title>Polyketide synthases of a Diaporthe helianthi virulent isolate.</title>
        <authorList>
            <person name="Baroncelli R."/>
        </authorList>
    </citation>
    <scope>NUCLEOTIDE SEQUENCE [LARGE SCALE GENOMIC DNA]</scope>
    <source>
        <strain evidence="2">7/96</strain>
    </source>
</reference>
<organism evidence="2 3">
    <name type="scientific">Diaporthe helianthi</name>
    <dbReference type="NCBI Taxonomy" id="158607"/>
    <lineage>
        <taxon>Eukaryota</taxon>
        <taxon>Fungi</taxon>
        <taxon>Dikarya</taxon>
        <taxon>Ascomycota</taxon>
        <taxon>Pezizomycotina</taxon>
        <taxon>Sordariomycetes</taxon>
        <taxon>Sordariomycetidae</taxon>
        <taxon>Diaporthales</taxon>
        <taxon>Diaporthaceae</taxon>
        <taxon>Diaporthe</taxon>
    </lineage>
</organism>
<keyword evidence="3" id="KW-1185">Reference proteome</keyword>
<dbReference type="AlphaFoldDB" id="A0A2P5HJA4"/>
<gene>
    <name evidence="2" type="ORF">DHEL01_v211282</name>
</gene>
<evidence type="ECO:0000313" key="2">
    <source>
        <dbReference type="EMBL" id="POS70326.1"/>
    </source>
</evidence>
<feature type="chain" id="PRO_5015168513" evidence="1">
    <location>
        <begin position="22"/>
        <end position="220"/>
    </location>
</feature>
<dbReference type="Proteomes" id="UP000094444">
    <property type="component" value="Unassembled WGS sequence"/>
</dbReference>
<evidence type="ECO:0000313" key="3">
    <source>
        <dbReference type="Proteomes" id="UP000094444"/>
    </source>
</evidence>
<proteinExistence type="predicted"/>
<sequence length="220" mass="24411">MFLLFMLRLLSITLLSTPTWASPPAEVSSSNLMSRNAAGEINDMSDKYPGKYWNLLAEAAEEVEYPASKSLRKRGYYVVCDGNSVVDNHRCEAQTYCDSDGDLDALAPTPGTSFKYCADHCKCENDNEIEVRTPTPTICGMTYCNTEHTWCLQDGTRNGCGAVTITRSRNKAKNKVKGRLEIHHEYGRVTNAQFEMGSNHEVAVVHSASLGALAVFFIFF</sequence>
<comment type="caution">
    <text evidence="2">The sequence shown here is derived from an EMBL/GenBank/DDBJ whole genome shotgun (WGS) entry which is preliminary data.</text>
</comment>
<dbReference type="EMBL" id="MAVT02001682">
    <property type="protein sequence ID" value="POS70326.1"/>
    <property type="molecule type" value="Genomic_DNA"/>
</dbReference>
<feature type="signal peptide" evidence="1">
    <location>
        <begin position="1"/>
        <end position="21"/>
    </location>
</feature>
<evidence type="ECO:0000256" key="1">
    <source>
        <dbReference type="SAM" id="SignalP"/>
    </source>
</evidence>
<name>A0A2P5HJA4_DIAHE</name>
<accession>A0A2P5HJA4</accession>